<dbReference type="Pfam" id="PF01370">
    <property type="entry name" value="Epimerase"/>
    <property type="match status" value="1"/>
</dbReference>
<dbReference type="PANTHER" id="PTHR43000">
    <property type="entry name" value="DTDP-D-GLUCOSE 4,6-DEHYDRATASE-RELATED"/>
    <property type="match status" value="1"/>
</dbReference>
<gene>
    <name evidence="3" type="ORF">GXY80_03140</name>
</gene>
<accession>A0A351U4A5</accession>
<dbReference type="AlphaFoldDB" id="A0A351U4A5"/>
<dbReference type="EMBL" id="JAAYEE010000054">
    <property type="protein sequence ID" value="NLW34466.1"/>
    <property type="molecule type" value="Genomic_DNA"/>
</dbReference>
<dbReference type="SUPFAM" id="SSF51735">
    <property type="entry name" value="NAD(P)-binding Rossmann-fold domains"/>
    <property type="match status" value="1"/>
</dbReference>
<dbReference type="Proteomes" id="UP000777265">
    <property type="component" value="Unassembled WGS sequence"/>
</dbReference>
<sequence>MRHLVIGGAGFIGSHTARRLLLGKPASTVTIYDNYSSDPENADYRLRDVLDHSGLTVIRDDVKNLSRLTEAMGGCCTVWHFASNPDISKAMTDPTVDFREGTALTQNVVEAMRISGVTDLIYASGSGVYGDAGEELMGETFTPMQPVSTYGASKLAGEALICSYCHMFGITARAYRFANVVGGGQTHGVGFDFTRRLLTDPSRLKILGDGYQSKSYIHVDDVLDAIFHTAAYAAKPFDVYNVATGDYITVRDIADLSVDLAGLRRETVLYEFTGGDRGWKGDVPVVRFDISKILRTGWRPERGSRDALAMAIREMLDRVRSGTL</sequence>
<comment type="similarity">
    <text evidence="1">Belongs to the NAD(P)-dependent epimerase/dehydratase family.</text>
</comment>
<reference evidence="3" key="1">
    <citation type="journal article" date="2020" name="Biotechnol. Biofuels">
        <title>New insights from the biogas microbiome by comprehensive genome-resolved metagenomics of nearly 1600 species originating from multiple anaerobic digesters.</title>
        <authorList>
            <person name="Campanaro S."/>
            <person name="Treu L."/>
            <person name="Rodriguez-R L.M."/>
            <person name="Kovalovszki A."/>
            <person name="Ziels R.M."/>
            <person name="Maus I."/>
            <person name="Zhu X."/>
            <person name="Kougias P.G."/>
            <person name="Basile A."/>
            <person name="Luo G."/>
            <person name="Schluter A."/>
            <person name="Konstantinidis K.T."/>
            <person name="Angelidaki I."/>
        </authorList>
    </citation>
    <scope>NUCLEOTIDE SEQUENCE</scope>
    <source>
        <strain evidence="3">AS06rmzACSIP_7</strain>
    </source>
</reference>
<feature type="domain" description="NAD-dependent epimerase/dehydratase" evidence="2">
    <location>
        <begin position="4"/>
        <end position="243"/>
    </location>
</feature>
<evidence type="ECO:0000259" key="2">
    <source>
        <dbReference type="Pfam" id="PF01370"/>
    </source>
</evidence>
<dbReference type="InterPro" id="IPR036291">
    <property type="entry name" value="NAD(P)-bd_dom_sf"/>
</dbReference>
<comment type="caution">
    <text evidence="3">The sequence shown here is derived from an EMBL/GenBank/DDBJ whole genome shotgun (WGS) entry which is preliminary data.</text>
</comment>
<proteinExistence type="inferred from homology"/>
<name>A0A351U4A5_9BACT</name>
<evidence type="ECO:0000256" key="1">
    <source>
        <dbReference type="ARBA" id="ARBA00007637"/>
    </source>
</evidence>
<protein>
    <submittedName>
        <fullName evidence="3">NAD-dependent epimerase/dehydratase family protein</fullName>
    </submittedName>
</protein>
<reference evidence="3" key="2">
    <citation type="submission" date="2020-01" db="EMBL/GenBank/DDBJ databases">
        <authorList>
            <person name="Campanaro S."/>
        </authorList>
    </citation>
    <scope>NUCLEOTIDE SEQUENCE</scope>
    <source>
        <strain evidence="3">AS06rmzACSIP_7</strain>
    </source>
</reference>
<dbReference type="STRING" id="909663.GCA_000512235_00550"/>
<dbReference type="Gene3D" id="3.90.25.10">
    <property type="entry name" value="UDP-galactose 4-epimerase, domain 1"/>
    <property type="match status" value="2"/>
</dbReference>
<evidence type="ECO:0000313" key="4">
    <source>
        <dbReference type="Proteomes" id="UP000777265"/>
    </source>
</evidence>
<evidence type="ECO:0000313" key="3">
    <source>
        <dbReference type="EMBL" id="NLW34466.1"/>
    </source>
</evidence>
<dbReference type="Gene3D" id="3.40.50.720">
    <property type="entry name" value="NAD(P)-binding Rossmann-like Domain"/>
    <property type="match status" value="1"/>
</dbReference>
<organism evidence="3 4">
    <name type="scientific">Syntrophorhabdus aromaticivorans</name>
    <dbReference type="NCBI Taxonomy" id="328301"/>
    <lineage>
        <taxon>Bacteria</taxon>
        <taxon>Pseudomonadati</taxon>
        <taxon>Thermodesulfobacteriota</taxon>
        <taxon>Syntrophorhabdia</taxon>
        <taxon>Syntrophorhabdales</taxon>
        <taxon>Syntrophorhabdaceae</taxon>
        <taxon>Syntrophorhabdus</taxon>
    </lineage>
</organism>
<dbReference type="InterPro" id="IPR001509">
    <property type="entry name" value="Epimerase_deHydtase"/>
</dbReference>